<feature type="region of interest" description="Disordered" evidence="1">
    <location>
        <begin position="1"/>
        <end position="24"/>
    </location>
</feature>
<dbReference type="EMBL" id="WIUZ02000014">
    <property type="protein sequence ID" value="KAF9781342.1"/>
    <property type="molecule type" value="Genomic_DNA"/>
</dbReference>
<gene>
    <name evidence="2" type="ORF">BJ322DRAFT_1080532</name>
</gene>
<evidence type="ECO:0000313" key="2">
    <source>
        <dbReference type="EMBL" id="KAF9781342.1"/>
    </source>
</evidence>
<organism evidence="2 3">
    <name type="scientific">Thelephora terrestris</name>
    <dbReference type="NCBI Taxonomy" id="56493"/>
    <lineage>
        <taxon>Eukaryota</taxon>
        <taxon>Fungi</taxon>
        <taxon>Dikarya</taxon>
        <taxon>Basidiomycota</taxon>
        <taxon>Agaricomycotina</taxon>
        <taxon>Agaricomycetes</taxon>
        <taxon>Thelephorales</taxon>
        <taxon>Thelephoraceae</taxon>
        <taxon>Thelephora</taxon>
    </lineage>
</organism>
<name>A0A9P6L3P0_9AGAM</name>
<keyword evidence="3" id="KW-1185">Reference proteome</keyword>
<protein>
    <submittedName>
        <fullName evidence="2">Uncharacterized protein</fullName>
    </submittedName>
</protein>
<dbReference type="Proteomes" id="UP000736335">
    <property type="component" value="Unassembled WGS sequence"/>
</dbReference>
<evidence type="ECO:0000313" key="3">
    <source>
        <dbReference type="Proteomes" id="UP000736335"/>
    </source>
</evidence>
<feature type="compositionally biased region" description="Polar residues" evidence="1">
    <location>
        <begin position="1"/>
        <end position="13"/>
    </location>
</feature>
<accession>A0A9P6L3P0</accession>
<feature type="region of interest" description="Disordered" evidence="1">
    <location>
        <begin position="72"/>
        <end position="131"/>
    </location>
</feature>
<sequence>MGPLANQNLSVTKGTVYEPLPPPSLSRVWEEWRTTTDRRGACKRKCRPNELNWGAHRSGLFRNNADQGLGKVAIGSSRYNPPRNKRRKGHGGQVQTDTAVNGLAHPGFVNTHTHTHHAEDRRSSSAPTSPWNEFPLVESNLGRTLFSIVQQSPGCRLPLVNPDASRAARPEVIVGRCEFYTFSRIGPRGERTASPPQGTTKATPRGFPQPHPSFLALPCFLPISGTRRFSNSSEPF</sequence>
<feature type="region of interest" description="Disordered" evidence="1">
    <location>
        <begin position="187"/>
        <end position="211"/>
    </location>
</feature>
<evidence type="ECO:0000256" key="1">
    <source>
        <dbReference type="SAM" id="MobiDB-lite"/>
    </source>
</evidence>
<feature type="non-terminal residue" evidence="2">
    <location>
        <position position="236"/>
    </location>
</feature>
<reference evidence="2" key="1">
    <citation type="journal article" date="2020" name="Nat. Commun.">
        <title>Large-scale genome sequencing of mycorrhizal fungi provides insights into the early evolution of symbiotic traits.</title>
        <authorList>
            <person name="Miyauchi S."/>
            <person name="Kiss E."/>
            <person name="Kuo A."/>
            <person name="Drula E."/>
            <person name="Kohler A."/>
            <person name="Sanchez-Garcia M."/>
            <person name="Morin E."/>
            <person name="Andreopoulos B."/>
            <person name="Barry K.W."/>
            <person name="Bonito G."/>
            <person name="Buee M."/>
            <person name="Carver A."/>
            <person name="Chen C."/>
            <person name="Cichocki N."/>
            <person name="Clum A."/>
            <person name="Culley D."/>
            <person name="Crous P.W."/>
            <person name="Fauchery L."/>
            <person name="Girlanda M."/>
            <person name="Hayes R.D."/>
            <person name="Keri Z."/>
            <person name="LaButti K."/>
            <person name="Lipzen A."/>
            <person name="Lombard V."/>
            <person name="Magnuson J."/>
            <person name="Maillard F."/>
            <person name="Murat C."/>
            <person name="Nolan M."/>
            <person name="Ohm R.A."/>
            <person name="Pangilinan J."/>
            <person name="Pereira M.F."/>
            <person name="Perotto S."/>
            <person name="Peter M."/>
            <person name="Pfister S."/>
            <person name="Riley R."/>
            <person name="Sitrit Y."/>
            <person name="Stielow J.B."/>
            <person name="Szollosi G."/>
            <person name="Zifcakova L."/>
            <person name="Stursova M."/>
            <person name="Spatafora J.W."/>
            <person name="Tedersoo L."/>
            <person name="Vaario L.M."/>
            <person name="Yamada A."/>
            <person name="Yan M."/>
            <person name="Wang P."/>
            <person name="Xu J."/>
            <person name="Bruns T."/>
            <person name="Baldrian P."/>
            <person name="Vilgalys R."/>
            <person name="Dunand C."/>
            <person name="Henrissat B."/>
            <person name="Grigoriev I.V."/>
            <person name="Hibbett D."/>
            <person name="Nagy L.G."/>
            <person name="Martin F.M."/>
        </authorList>
    </citation>
    <scope>NUCLEOTIDE SEQUENCE</scope>
    <source>
        <strain evidence="2">UH-Tt-Lm1</strain>
    </source>
</reference>
<proteinExistence type="predicted"/>
<reference evidence="2" key="2">
    <citation type="submission" date="2020-11" db="EMBL/GenBank/DDBJ databases">
        <authorList>
            <consortium name="DOE Joint Genome Institute"/>
            <person name="Kuo A."/>
            <person name="Miyauchi S."/>
            <person name="Kiss E."/>
            <person name="Drula E."/>
            <person name="Kohler A."/>
            <person name="Sanchez-Garcia M."/>
            <person name="Andreopoulos B."/>
            <person name="Barry K.W."/>
            <person name="Bonito G."/>
            <person name="Buee M."/>
            <person name="Carver A."/>
            <person name="Chen C."/>
            <person name="Cichocki N."/>
            <person name="Clum A."/>
            <person name="Culley D."/>
            <person name="Crous P.W."/>
            <person name="Fauchery L."/>
            <person name="Girlanda M."/>
            <person name="Hayes R."/>
            <person name="Keri Z."/>
            <person name="Labutti K."/>
            <person name="Lipzen A."/>
            <person name="Lombard V."/>
            <person name="Magnuson J."/>
            <person name="Maillard F."/>
            <person name="Morin E."/>
            <person name="Murat C."/>
            <person name="Nolan M."/>
            <person name="Ohm R."/>
            <person name="Pangilinan J."/>
            <person name="Pereira M."/>
            <person name="Perotto S."/>
            <person name="Peter M."/>
            <person name="Riley R."/>
            <person name="Sitrit Y."/>
            <person name="Stielow B."/>
            <person name="Szollosi G."/>
            <person name="Zifcakova L."/>
            <person name="Stursova M."/>
            <person name="Spatafora J.W."/>
            <person name="Tedersoo L."/>
            <person name="Vaario L.-M."/>
            <person name="Yamada A."/>
            <person name="Yan M."/>
            <person name="Wang P."/>
            <person name="Xu J."/>
            <person name="Bruns T."/>
            <person name="Baldrian P."/>
            <person name="Vilgalys R."/>
            <person name="Henrissat B."/>
            <person name="Grigoriev I.V."/>
            <person name="Hibbett D."/>
            <person name="Nagy L.G."/>
            <person name="Martin F.M."/>
        </authorList>
    </citation>
    <scope>NUCLEOTIDE SEQUENCE</scope>
    <source>
        <strain evidence="2">UH-Tt-Lm1</strain>
    </source>
</reference>
<dbReference type="AlphaFoldDB" id="A0A9P6L3P0"/>
<comment type="caution">
    <text evidence="2">The sequence shown here is derived from an EMBL/GenBank/DDBJ whole genome shotgun (WGS) entry which is preliminary data.</text>
</comment>